<dbReference type="OMA" id="ANCSSQY"/>
<sequence length="81" mass="8837">TEACCPGVCPPLHHHQLSTPIVSRSSQKHVANDCEGCLKSYCPLVGTLILAANCSSQYAYFCRRLWCSLPSRLTNPVCGRS</sequence>
<proteinExistence type="predicted"/>
<dbReference type="WBParaSite" id="HCON_00122670-00001">
    <property type="protein sequence ID" value="HCON_00122670-00001"/>
    <property type="gene ID" value="HCON_00122670"/>
</dbReference>
<reference evidence="2" key="1">
    <citation type="submission" date="2020-12" db="UniProtKB">
        <authorList>
            <consortium name="WormBaseParasite"/>
        </authorList>
    </citation>
    <scope>IDENTIFICATION</scope>
    <source>
        <strain evidence="2">MHco3</strain>
    </source>
</reference>
<accession>A0A7I4YN20</accession>
<protein>
    <submittedName>
        <fullName evidence="2">Kazal-like domain-containing protein</fullName>
    </submittedName>
</protein>
<organism evidence="1 2">
    <name type="scientific">Haemonchus contortus</name>
    <name type="common">Barber pole worm</name>
    <dbReference type="NCBI Taxonomy" id="6289"/>
    <lineage>
        <taxon>Eukaryota</taxon>
        <taxon>Metazoa</taxon>
        <taxon>Ecdysozoa</taxon>
        <taxon>Nematoda</taxon>
        <taxon>Chromadorea</taxon>
        <taxon>Rhabditida</taxon>
        <taxon>Rhabditina</taxon>
        <taxon>Rhabditomorpha</taxon>
        <taxon>Strongyloidea</taxon>
        <taxon>Trichostrongylidae</taxon>
        <taxon>Haemonchus</taxon>
    </lineage>
</organism>
<dbReference type="Proteomes" id="UP000025227">
    <property type="component" value="Unplaced"/>
</dbReference>
<name>A0A7I4YN20_HAECO</name>
<evidence type="ECO:0000313" key="1">
    <source>
        <dbReference type="Proteomes" id="UP000025227"/>
    </source>
</evidence>
<keyword evidence="1" id="KW-1185">Reference proteome</keyword>
<dbReference type="AlphaFoldDB" id="A0A7I4YN20"/>
<evidence type="ECO:0000313" key="2">
    <source>
        <dbReference type="WBParaSite" id="HCON_00122670-00001"/>
    </source>
</evidence>
<dbReference type="OrthoDB" id="10275683at2759"/>